<dbReference type="EMBL" id="AZDA01000016">
    <property type="protein sequence ID" value="KRK40331.1"/>
    <property type="molecule type" value="Genomic_DNA"/>
</dbReference>
<comment type="caution">
    <text evidence="2">The sequence shown here is derived from an EMBL/GenBank/DDBJ whole genome shotgun (WGS) entry which is preliminary data.</text>
</comment>
<dbReference type="PATRIC" id="fig|1423726.3.peg.995"/>
<feature type="transmembrane region" description="Helical" evidence="1">
    <location>
        <begin position="52"/>
        <end position="76"/>
    </location>
</feature>
<dbReference type="AlphaFoldDB" id="A0A0R1H141"/>
<keyword evidence="1" id="KW-1133">Transmembrane helix</keyword>
<feature type="transmembrane region" description="Helical" evidence="1">
    <location>
        <begin position="146"/>
        <end position="165"/>
    </location>
</feature>
<keyword evidence="1" id="KW-0812">Transmembrane</keyword>
<protein>
    <submittedName>
        <fullName evidence="2">Uncharacterized protein</fullName>
    </submittedName>
</protein>
<keyword evidence="3" id="KW-1185">Reference proteome</keyword>
<feature type="transmembrane region" description="Helical" evidence="1">
    <location>
        <begin position="83"/>
        <end position="103"/>
    </location>
</feature>
<feature type="transmembrane region" description="Helical" evidence="1">
    <location>
        <begin position="118"/>
        <end position="134"/>
    </location>
</feature>
<dbReference type="STRING" id="1423726.FC07_GL000961"/>
<name>A0A0R1H141_9LACO</name>
<accession>A0A0R1H141</accession>
<dbReference type="Proteomes" id="UP000051461">
    <property type="component" value="Unassembled WGS sequence"/>
</dbReference>
<organism evidence="2 3">
    <name type="scientific">Loigolactobacillus bifermentans DSM 20003</name>
    <dbReference type="NCBI Taxonomy" id="1423726"/>
    <lineage>
        <taxon>Bacteria</taxon>
        <taxon>Bacillati</taxon>
        <taxon>Bacillota</taxon>
        <taxon>Bacilli</taxon>
        <taxon>Lactobacillales</taxon>
        <taxon>Lactobacillaceae</taxon>
        <taxon>Loigolactobacillus</taxon>
    </lineage>
</organism>
<feature type="transmembrane region" description="Helical" evidence="1">
    <location>
        <begin position="177"/>
        <end position="197"/>
    </location>
</feature>
<sequence length="206" mass="23618">MQREQRYNFVLIGLTGLLLVSLNLTRNPLTHLINTLGNLLAVPFHLQLLNRLLALLGHPVAAWLYLILLAGLLVALDHRDQAFSSLGIALVGIPIFAVIRYFYHVLGTTFKLTVQLDYRHFCFALTLLLIYTSLRPYYKEVRLRQLNSLLFSLIAICDCLIALQLTKTNLTTLALDYSLSYIWLLCGWVATPVILKWRDRLHYPLK</sequence>
<evidence type="ECO:0000256" key="1">
    <source>
        <dbReference type="SAM" id="Phobius"/>
    </source>
</evidence>
<evidence type="ECO:0000313" key="2">
    <source>
        <dbReference type="EMBL" id="KRK40331.1"/>
    </source>
</evidence>
<gene>
    <name evidence="2" type="ORF">FC07_GL000961</name>
</gene>
<evidence type="ECO:0000313" key="3">
    <source>
        <dbReference type="Proteomes" id="UP000051461"/>
    </source>
</evidence>
<keyword evidence="1" id="KW-0472">Membrane</keyword>
<reference evidence="2 3" key="1">
    <citation type="journal article" date="2015" name="Genome Announc.">
        <title>Expanding the biotechnology potential of lactobacilli through comparative genomics of 213 strains and associated genera.</title>
        <authorList>
            <person name="Sun Z."/>
            <person name="Harris H.M."/>
            <person name="McCann A."/>
            <person name="Guo C."/>
            <person name="Argimon S."/>
            <person name="Zhang W."/>
            <person name="Yang X."/>
            <person name="Jeffery I.B."/>
            <person name="Cooney J.C."/>
            <person name="Kagawa T.F."/>
            <person name="Liu W."/>
            <person name="Song Y."/>
            <person name="Salvetti E."/>
            <person name="Wrobel A."/>
            <person name="Rasinkangas P."/>
            <person name="Parkhill J."/>
            <person name="Rea M.C."/>
            <person name="O'Sullivan O."/>
            <person name="Ritari J."/>
            <person name="Douillard F.P."/>
            <person name="Paul Ross R."/>
            <person name="Yang R."/>
            <person name="Briner A.E."/>
            <person name="Felis G.E."/>
            <person name="de Vos W.M."/>
            <person name="Barrangou R."/>
            <person name="Klaenhammer T.R."/>
            <person name="Caufield P.W."/>
            <person name="Cui Y."/>
            <person name="Zhang H."/>
            <person name="O'Toole P.W."/>
        </authorList>
    </citation>
    <scope>NUCLEOTIDE SEQUENCE [LARGE SCALE GENOMIC DNA]</scope>
    <source>
        <strain evidence="2 3">DSM 20003</strain>
    </source>
</reference>
<proteinExistence type="predicted"/>
<feature type="transmembrane region" description="Helical" evidence="1">
    <location>
        <begin position="7"/>
        <end position="24"/>
    </location>
</feature>